<name>A0A1J7I472_9PEZI</name>
<organism evidence="1 2">
    <name type="scientific">Coniochaeta ligniaria NRRL 30616</name>
    <dbReference type="NCBI Taxonomy" id="1408157"/>
    <lineage>
        <taxon>Eukaryota</taxon>
        <taxon>Fungi</taxon>
        <taxon>Dikarya</taxon>
        <taxon>Ascomycota</taxon>
        <taxon>Pezizomycotina</taxon>
        <taxon>Sordariomycetes</taxon>
        <taxon>Sordariomycetidae</taxon>
        <taxon>Coniochaetales</taxon>
        <taxon>Coniochaetaceae</taxon>
        <taxon>Coniochaeta</taxon>
    </lineage>
</organism>
<dbReference type="AlphaFoldDB" id="A0A1J7I472"/>
<evidence type="ECO:0000313" key="2">
    <source>
        <dbReference type="Proteomes" id="UP000182658"/>
    </source>
</evidence>
<proteinExistence type="predicted"/>
<dbReference type="Proteomes" id="UP000182658">
    <property type="component" value="Unassembled WGS sequence"/>
</dbReference>
<accession>A0A1J7I472</accession>
<sequence length="101" mass="11122">MNHSTGTTNYPDPGLLAPFSVHPPGSGCLREASIPECMHYRSVRNLRMNEGFDSLMIAPLDLGPLRDLLERDKWTSICPYRLGHEVDGTEATLVLAMGRGP</sequence>
<protein>
    <submittedName>
        <fullName evidence="1">Uncharacterized protein</fullName>
    </submittedName>
</protein>
<dbReference type="EMBL" id="KV875121">
    <property type="protein sequence ID" value="OIW22326.1"/>
    <property type="molecule type" value="Genomic_DNA"/>
</dbReference>
<dbReference type="InParanoid" id="A0A1J7I472"/>
<keyword evidence="2" id="KW-1185">Reference proteome</keyword>
<reference evidence="1 2" key="1">
    <citation type="submission" date="2016-10" db="EMBL/GenBank/DDBJ databases">
        <title>Draft genome sequence of Coniochaeta ligniaria NRRL30616, a lignocellulolytic fungus for bioabatement of inhibitors in plant biomass hydrolysates.</title>
        <authorList>
            <consortium name="DOE Joint Genome Institute"/>
            <person name="Jimenez D.J."/>
            <person name="Hector R.E."/>
            <person name="Riley R."/>
            <person name="Sun H."/>
            <person name="Grigoriev I.V."/>
            <person name="Van Elsas J.D."/>
            <person name="Nichols N.N."/>
        </authorList>
    </citation>
    <scope>NUCLEOTIDE SEQUENCE [LARGE SCALE GENOMIC DNA]</scope>
    <source>
        <strain evidence="1 2">NRRL 30616</strain>
    </source>
</reference>
<gene>
    <name evidence="1" type="ORF">CONLIGDRAFT_687656</name>
</gene>
<evidence type="ECO:0000313" key="1">
    <source>
        <dbReference type="EMBL" id="OIW22326.1"/>
    </source>
</evidence>